<dbReference type="SUPFAM" id="SSF55816">
    <property type="entry name" value="5'-nucleotidase (syn. UDP-sugar hydrolase), C-terminal domain"/>
    <property type="match status" value="1"/>
</dbReference>
<evidence type="ECO:0000256" key="1">
    <source>
        <dbReference type="ARBA" id="ARBA00006654"/>
    </source>
</evidence>
<evidence type="ECO:0000256" key="6">
    <source>
        <dbReference type="ARBA" id="ARBA00023180"/>
    </source>
</evidence>
<keyword evidence="4 7" id="KW-0547">Nucleotide-binding</keyword>
<dbReference type="InterPro" id="IPR036907">
    <property type="entry name" value="5'-Nucleotdase_C_sf"/>
</dbReference>
<dbReference type="InterPro" id="IPR029052">
    <property type="entry name" value="Metallo-depent_PP-like"/>
</dbReference>
<keyword evidence="3" id="KW-0732">Signal</keyword>
<evidence type="ECO:0000259" key="9">
    <source>
        <dbReference type="Pfam" id="PF02872"/>
    </source>
</evidence>
<dbReference type="GO" id="GO:0000166">
    <property type="term" value="F:nucleotide binding"/>
    <property type="evidence" value="ECO:0007669"/>
    <property type="project" value="UniProtKB-KW"/>
</dbReference>
<keyword evidence="2" id="KW-0479">Metal-binding</keyword>
<evidence type="ECO:0000256" key="7">
    <source>
        <dbReference type="RuleBase" id="RU362119"/>
    </source>
</evidence>
<dbReference type="AlphaFoldDB" id="A0A9J6BJQ4"/>
<organism evidence="10 11">
    <name type="scientific">Polypedilum vanderplanki</name>
    <name type="common">Sleeping chironomid midge</name>
    <dbReference type="NCBI Taxonomy" id="319348"/>
    <lineage>
        <taxon>Eukaryota</taxon>
        <taxon>Metazoa</taxon>
        <taxon>Ecdysozoa</taxon>
        <taxon>Arthropoda</taxon>
        <taxon>Hexapoda</taxon>
        <taxon>Insecta</taxon>
        <taxon>Pterygota</taxon>
        <taxon>Neoptera</taxon>
        <taxon>Endopterygota</taxon>
        <taxon>Diptera</taxon>
        <taxon>Nematocera</taxon>
        <taxon>Chironomoidea</taxon>
        <taxon>Chironomidae</taxon>
        <taxon>Chironominae</taxon>
        <taxon>Polypedilum</taxon>
        <taxon>Polypedilum</taxon>
    </lineage>
</organism>
<dbReference type="FunFam" id="3.90.780.10:FF:000001">
    <property type="entry name" value="NT5E isoform 3"/>
    <property type="match status" value="1"/>
</dbReference>
<proteinExistence type="inferred from homology"/>
<dbReference type="FunFam" id="3.60.21.10:FF:000020">
    <property type="entry name" value="NT5E isoform 4"/>
    <property type="match status" value="1"/>
</dbReference>
<name>A0A9J6BJQ4_POLVA</name>
<dbReference type="Pfam" id="PF00149">
    <property type="entry name" value="Metallophos"/>
    <property type="match status" value="1"/>
</dbReference>
<dbReference type="Gene3D" id="3.60.21.10">
    <property type="match status" value="1"/>
</dbReference>
<dbReference type="EMBL" id="JADBJN010000003">
    <property type="protein sequence ID" value="KAG5670060.1"/>
    <property type="molecule type" value="Genomic_DNA"/>
</dbReference>
<evidence type="ECO:0000256" key="2">
    <source>
        <dbReference type="ARBA" id="ARBA00022723"/>
    </source>
</evidence>
<keyword evidence="5 7" id="KW-0378">Hydrolase</keyword>
<dbReference type="OrthoDB" id="7722975at2759"/>
<keyword evidence="6" id="KW-0325">Glycoprotein</keyword>
<reference evidence="10" key="1">
    <citation type="submission" date="2021-03" db="EMBL/GenBank/DDBJ databases">
        <title>Chromosome level genome of the anhydrobiotic midge Polypedilum vanderplanki.</title>
        <authorList>
            <person name="Yoshida Y."/>
            <person name="Kikawada T."/>
            <person name="Gusev O."/>
        </authorList>
    </citation>
    <scope>NUCLEOTIDE SEQUENCE</scope>
    <source>
        <strain evidence="10">NIAS01</strain>
        <tissue evidence="10">Whole body or cell culture</tissue>
    </source>
</reference>
<dbReference type="Proteomes" id="UP001107558">
    <property type="component" value="Chromosome 3"/>
</dbReference>
<dbReference type="PRINTS" id="PR01607">
    <property type="entry name" value="APYRASEFAMLY"/>
</dbReference>
<sequence length="468" mass="52371">MFPDHSRNHIEGPVDIDALCTLWYTLFKWNVTQYLLNLEPADVMTIGNHEFDHGIDGLVPFLDHIKTPVVVCNFDDSSEPKMQGKYTKSIVLEKNGKKIGVVGVTTTLATGNRGKLKILPEVENVKKEVDNLVEKRIKIIIVLSHSGLEVDREIAKHGGDIDIIVGGHSHSFLYSGTPSIGPDTPVSDYPTIEEQENGRKVLIVQASAYAKYLGNITLYFDEDGEIKHYEGAPIFLSHDIEQDPEIINKLKPWKEELDKYQSMKIGSINFSLDFSCLEQECGIGNLITDAMVDSFVNAADSGEWTAASIALLNSRGIRSTLSRGDINYADLVSVLPFENYYNIIEIPGSTLREALEFSVSNSSTLAIFQVSGIKVTFDLKRKPYDRIVELKVLCQDCLMPKYEDIDKSKDYRVVISNYIAEGGDGYTMFPAATSYTVIGMRDIDVLSEYIKKYSPITKPLIQSRIKFL</sequence>
<dbReference type="Pfam" id="PF02872">
    <property type="entry name" value="5_nucleotid_C"/>
    <property type="match status" value="1"/>
</dbReference>
<dbReference type="PANTHER" id="PTHR11575:SF32">
    <property type="entry name" value="APYRASE-LIKE PROTEIN"/>
    <property type="match status" value="1"/>
</dbReference>
<evidence type="ECO:0000256" key="4">
    <source>
        <dbReference type="ARBA" id="ARBA00022741"/>
    </source>
</evidence>
<evidence type="ECO:0008006" key="12">
    <source>
        <dbReference type="Google" id="ProtNLM"/>
    </source>
</evidence>
<evidence type="ECO:0000259" key="8">
    <source>
        <dbReference type="Pfam" id="PF00149"/>
    </source>
</evidence>
<dbReference type="GO" id="GO:0008253">
    <property type="term" value="F:5'-nucleotidase activity"/>
    <property type="evidence" value="ECO:0007669"/>
    <property type="project" value="TreeGrafter"/>
</dbReference>
<dbReference type="GO" id="GO:0005886">
    <property type="term" value="C:plasma membrane"/>
    <property type="evidence" value="ECO:0007669"/>
    <property type="project" value="TreeGrafter"/>
</dbReference>
<protein>
    <recommendedName>
        <fullName evidence="12">Apyrase</fullName>
    </recommendedName>
</protein>
<dbReference type="InterPro" id="IPR006179">
    <property type="entry name" value="5_nucleotidase/apyrase"/>
</dbReference>
<feature type="domain" description="5'-Nucleotidase C-terminal" evidence="9">
    <location>
        <begin position="273"/>
        <end position="429"/>
    </location>
</feature>
<dbReference type="GO" id="GO:0046872">
    <property type="term" value="F:metal ion binding"/>
    <property type="evidence" value="ECO:0007669"/>
    <property type="project" value="UniProtKB-KW"/>
</dbReference>
<evidence type="ECO:0000256" key="5">
    <source>
        <dbReference type="ARBA" id="ARBA00022801"/>
    </source>
</evidence>
<comment type="similarity">
    <text evidence="1 7">Belongs to the 5'-nucleotidase family.</text>
</comment>
<dbReference type="InterPro" id="IPR004843">
    <property type="entry name" value="Calcineurin-like_PHP"/>
</dbReference>
<accession>A0A9J6BJQ4</accession>
<evidence type="ECO:0000313" key="11">
    <source>
        <dbReference type="Proteomes" id="UP001107558"/>
    </source>
</evidence>
<dbReference type="InterPro" id="IPR008334">
    <property type="entry name" value="5'-Nucleotdase_C"/>
</dbReference>
<evidence type="ECO:0000256" key="3">
    <source>
        <dbReference type="ARBA" id="ARBA00022729"/>
    </source>
</evidence>
<dbReference type="PANTHER" id="PTHR11575">
    <property type="entry name" value="5'-NUCLEOTIDASE-RELATED"/>
    <property type="match status" value="1"/>
</dbReference>
<keyword evidence="11" id="KW-1185">Reference proteome</keyword>
<gene>
    <name evidence="10" type="ORF">PVAND_000346</name>
</gene>
<dbReference type="Gene3D" id="3.90.780.10">
    <property type="entry name" value="5'-Nucleotidase, C-terminal domain"/>
    <property type="match status" value="1"/>
</dbReference>
<dbReference type="SUPFAM" id="SSF56300">
    <property type="entry name" value="Metallo-dependent phosphatases"/>
    <property type="match status" value="1"/>
</dbReference>
<dbReference type="GO" id="GO:0006196">
    <property type="term" value="P:AMP catabolic process"/>
    <property type="evidence" value="ECO:0007669"/>
    <property type="project" value="TreeGrafter"/>
</dbReference>
<evidence type="ECO:0000313" key="10">
    <source>
        <dbReference type="EMBL" id="KAG5670060.1"/>
    </source>
</evidence>
<feature type="domain" description="Calcineurin-like phosphoesterase" evidence="8">
    <location>
        <begin position="39"/>
        <end position="171"/>
    </location>
</feature>
<comment type="caution">
    <text evidence="10">The sequence shown here is derived from an EMBL/GenBank/DDBJ whole genome shotgun (WGS) entry which is preliminary data.</text>
</comment>